<sequence>MTEDCWRCRNFPLAEPREHRYTAKIAWEWPLCLDIQALVAMFRATFGKPGAAMRNIITKLLIAVVPRHTAGGG</sequence>
<dbReference type="Proteomes" id="UP000077173">
    <property type="component" value="Unassembled WGS sequence"/>
</dbReference>
<dbReference type="AlphaFoldDB" id="A0A176ZBH9"/>
<evidence type="ECO:0000313" key="2">
    <source>
        <dbReference type="Proteomes" id="UP000077173"/>
    </source>
</evidence>
<name>A0A176ZBH9_9BRAD</name>
<keyword evidence="2" id="KW-1185">Reference proteome</keyword>
<gene>
    <name evidence="1" type="ORF">AXW67_05685</name>
</gene>
<evidence type="ECO:0000313" key="1">
    <source>
        <dbReference type="EMBL" id="OAF18011.1"/>
    </source>
</evidence>
<proteinExistence type="predicted"/>
<protein>
    <submittedName>
        <fullName evidence="1">Uncharacterized protein</fullName>
    </submittedName>
</protein>
<comment type="caution">
    <text evidence="1">The sequence shown here is derived from an EMBL/GenBank/DDBJ whole genome shotgun (WGS) entry which is preliminary data.</text>
</comment>
<reference evidence="1 2" key="1">
    <citation type="submission" date="2016-02" db="EMBL/GenBank/DDBJ databases">
        <title>Draft genome sequence of the strain BR 10247T Bradyrhizobium neotropicale isolated from nodules of Centrolobium paraense.</title>
        <authorList>
            <person name="Simoes-Araujo J.L."/>
            <person name="Barauna A.C."/>
            <person name="Silva K."/>
            <person name="Zilli J.E."/>
        </authorList>
    </citation>
    <scope>NUCLEOTIDE SEQUENCE [LARGE SCALE GENOMIC DNA]</scope>
    <source>
        <strain evidence="1 2">BR 10247</strain>
    </source>
</reference>
<accession>A0A176ZBH9</accession>
<dbReference type="GeneID" id="32587471"/>
<dbReference type="EMBL" id="LSEF01000037">
    <property type="protein sequence ID" value="OAF18011.1"/>
    <property type="molecule type" value="Genomic_DNA"/>
</dbReference>
<organism evidence="1 2">
    <name type="scientific">Bradyrhizobium neotropicale</name>
    <dbReference type="NCBI Taxonomy" id="1497615"/>
    <lineage>
        <taxon>Bacteria</taxon>
        <taxon>Pseudomonadati</taxon>
        <taxon>Pseudomonadota</taxon>
        <taxon>Alphaproteobacteria</taxon>
        <taxon>Hyphomicrobiales</taxon>
        <taxon>Nitrobacteraceae</taxon>
        <taxon>Bradyrhizobium</taxon>
    </lineage>
</organism>